<name>A0ABR2S362_9ROSI</name>
<dbReference type="CDD" id="cd00121">
    <property type="entry name" value="MATH"/>
    <property type="match status" value="1"/>
</dbReference>
<dbReference type="SUPFAM" id="SSF49599">
    <property type="entry name" value="TRAF domain-like"/>
    <property type="match status" value="1"/>
</dbReference>
<accession>A0ABR2S362</accession>
<dbReference type="Proteomes" id="UP001396334">
    <property type="component" value="Unassembled WGS sequence"/>
</dbReference>
<gene>
    <name evidence="4" type="ORF">V6N11_054206</name>
</gene>
<dbReference type="PROSITE" id="PS50144">
    <property type="entry name" value="MATH"/>
    <property type="match status" value="1"/>
</dbReference>
<proteinExistence type="predicted"/>
<reference evidence="4 5" key="1">
    <citation type="journal article" date="2024" name="G3 (Bethesda)">
        <title>Genome assembly of Hibiscus sabdariffa L. provides insights into metabolisms of medicinal natural products.</title>
        <authorList>
            <person name="Kim T."/>
        </authorList>
    </citation>
    <scope>NUCLEOTIDE SEQUENCE [LARGE SCALE GENOMIC DNA]</scope>
    <source>
        <strain evidence="4">TK-2024</strain>
        <tissue evidence="4">Old leaves</tissue>
    </source>
</reference>
<dbReference type="PANTHER" id="PTHR46236">
    <property type="entry name" value="TRAF-LIKE SUPERFAMILY PROTEIN"/>
    <property type="match status" value="1"/>
</dbReference>
<evidence type="ECO:0000259" key="3">
    <source>
        <dbReference type="PROSITE" id="PS50144"/>
    </source>
</evidence>
<sequence length="451" mass="51488">MQLERSQETRGRGDVQLCLPHLVFQQYLGHSVSFYRKREDLNLNIKSGSNLPQVIWKVEIFNAVDDSNGEISKVTWRIQNFSRIKDQKLYSENFIVDGNKWRILIFPKGNKVVDHLSIYLDVALSAALLSGWNRFAQIGFTVIDQMDRRKSITKVTTMHEFNMAESDWGFNSFLALGELYDPKRGYLVNDTCLVEAYISTDRTEDLISHKLIFETDSDKHKTKEADGVKATVDNQTTVKTKPVEITTPSPTQPSFQIFASQAIEPGEPTEEDIKTFFTSLEFELPIFDTVFSKEEAKAALAKLDESLNMTPINFYDSGKFSSLEKAFKILASFDCSSTTLTIEQKNELLALEESLKELADRAAKTVQDKSRLVIMRNLNCNLIRYKEVESEVKLIEQKLDALLAERKGLFRSSKEMKMELEAVGKELTEYEVSANTAEEEDRSIEAEWSLL</sequence>
<keyword evidence="1 2" id="KW-0175">Coiled coil</keyword>
<comment type="caution">
    <text evidence="4">The sequence shown here is derived from an EMBL/GenBank/DDBJ whole genome shotgun (WGS) entry which is preliminary data.</text>
</comment>
<dbReference type="Pfam" id="PF22486">
    <property type="entry name" value="MATH_2"/>
    <property type="match status" value="1"/>
</dbReference>
<dbReference type="SMART" id="SM00061">
    <property type="entry name" value="MATH"/>
    <property type="match status" value="1"/>
</dbReference>
<dbReference type="EMBL" id="JBBPBN010000017">
    <property type="protein sequence ID" value="KAK9019696.1"/>
    <property type="molecule type" value="Genomic_DNA"/>
</dbReference>
<protein>
    <recommendedName>
        <fullName evidence="3">MATH domain-containing protein</fullName>
    </recommendedName>
</protein>
<dbReference type="InterPro" id="IPR002083">
    <property type="entry name" value="MATH/TRAF_dom"/>
</dbReference>
<feature type="coiled-coil region" evidence="2">
    <location>
        <begin position="341"/>
        <end position="440"/>
    </location>
</feature>
<keyword evidence="5" id="KW-1185">Reference proteome</keyword>
<evidence type="ECO:0000256" key="2">
    <source>
        <dbReference type="SAM" id="Coils"/>
    </source>
</evidence>
<evidence type="ECO:0000313" key="5">
    <source>
        <dbReference type="Proteomes" id="UP001396334"/>
    </source>
</evidence>
<dbReference type="Gene3D" id="2.60.210.10">
    <property type="entry name" value="Apoptosis, Tumor Necrosis Factor Receptor Associated Protein 2, Chain A"/>
    <property type="match status" value="1"/>
</dbReference>
<evidence type="ECO:0000313" key="4">
    <source>
        <dbReference type="EMBL" id="KAK9019696.1"/>
    </source>
</evidence>
<dbReference type="InterPro" id="IPR050804">
    <property type="entry name" value="MCC"/>
</dbReference>
<evidence type="ECO:0000256" key="1">
    <source>
        <dbReference type="ARBA" id="ARBA00023054"/>
    </source>
</evidence>
<feature type="domain" description="MATH" evidence="3">
    <location>
        <begin position="71"/>
        <end position="198"/>
    </location>
</feature>
<dbReference type="InterPro" id="IPR008974">
    <property type="entry name" value="TRAF-like"/>
</dbReference>
<organism evidence="4 5">
    <name type="scientific">Hibiscus sabdariffa</name>
    <name type="common">roselle</name>
    <dbReference type="NCBI Taxonomy" id="183260"/>
    <lineage>
        <taxon>Eukaryota</taxon>
        <taxon>Viridiplantae</taxon>
        <taxon>Streptophyta</taxon>
        <taxon>Embryophyta</taxon>
        <taxon>Tracheophyta</taxon>
        <taxon>Spermatophyta</taxon>
        <taxon>Magnoliopsida</taxon>
        <taxon>eudicotyledons</taxon>
        <taxon>Gunneridae</taxon>
        <taxon>Pentapetalae</taxon>
        <taxon>rosids</taxon>
        <taxon>malvids</taxon>
        <taxon>Malvales</taxon>
        <taxon>Malvaceae</taxon>
        <taxon>Malvoideae</taxon>
        <taxon>Hibiscus</taxon>
    </lineage>
</organism>
<dbReference type="PANTHER" id="PTHR46236:SF35">
    <property type="entry name" value="MATH DOMAIN-CONTAINING PROTEIN"/>
    <property type="match status" value="1"/>
</dbReference>